<dbReference type="GO" id="GO:0098542">
    <property type="term" value="P:defense response to other organism"/>
    <property type="evidence" value="ECO:0007669"/>
    <property type="project" value="InterPro"/>
</dbReference>
<dbReference type="PANTHER" id="PTHR31234:SF54">
    <property type="entry name" value="LATE EMBRYOGENESIS ABUNDANT PROTEIN LEA-2 SUBGROUP DOMAIN-CONTAINING PROTEIN"/>
    <property type="match status" value="1"/>
</dbReference>
<keyword evidence="3" id="KW-0812">Transmembrane</keyword>
<dbReference type="PANTHER" id="PTHR31234">
    <property type="entry name" value="LATE EMBRYOGENESIS ABUNDANT (LEA) HYDROXYPROLINE-RICH GLYCOPROTEIN FAMILY"/>
    <property type="match status" value="1"/>
</dbReference>
<evidence type="ECO:0000256" key="1">
    <source>
        <dbReference type="ARBA" id="ARBA00004370"/>
    </source>
</evidence>
<reference evidence="5" key="1">
    <citation type="journal article" date="2019" name="Gigascience">
        <title>De novo genome assembly of the endangered Acer yangbiense, a plant species with extremely small populations endemic to Yunnan Province, China.</title>
        <authorList>
            <person name="Yang J."/>
            <person name="Wariss H.M."/>
            <person name="Tao L."/>
            <person name="Zhang R."/>
            <person name="Yun Q."/>
            <person name="Hollingsworth P."/>
            <person name="Dao Z."/>
            <person name="Luo G."/>
            <person name="Guo H."/>
            <person name="Ma Y."/>
            <person name="Sun W."/>
        </authorList>
    </citation>
    <scope>NUCLEOTIDE SEQUENCE [LARGE SCALE GENOMIC DNA]</scope>
    <source>
        <strain evidence="5">cv. Malutang</strain>
    </source>
</reference>
<name>A0A5C7IFY4_9ROSI</name>
<keyword evidence="3" id="KW-1133">Transmembrane helix</keyword>
<comment type="caution">
    <text evidence="4">The sequence shown here is derived from an EMBL/GenBank/DDBJ whole genome shotgun (WGS) entry which is preliminary data.</text>
</comment>
<gene>
    <name evidence="4" type="ORF">EZV62_003152</name>
</gene>
<dbReference type="EMBL" id="VAHF01000002">
    <property type="protein sequence ID" value="TXG68217.1"/>
    <property type="molecule type" value="Genomic_DNA"/>
</dbReference>
<feature type="transmembrane region" description="Helical" evidence="3">
    <location>
        <begin position="17"/>
        <end position="43"/>
    </location>
</feature>
<evidence type="ECO:0000313" key="4">
    <source>
        <dbReference type="EMBL" id="TXG68217.1"/>
    </source>
</evidence>
<keyword evidence="5" id="KW-1185">Reference proteome</keyword>
<evidence type="ECO:0000256" key="3">
    <source>
        <dbReference type="SAM" id="Phobius"/>
    </source>
</evidence>
<evidence type="ECO:0008006" key="6">
    <source>
        <dbReference type="Google" id="ProtNLM"/>
    </source>
</evidence>
<sequence>MDIVPKESSDSFKNCSFFLFIFLVFIVIITLGGVTLISIFIVVNKPQKPKFSVETLRVESFDFIISNCSSNNNSTLLDSSVVSSVVSLILNAQNPNKLIGIKYSPSRLHLCLDGIPVGVIRVPGFNQPAESNNVNVATRVLIHSLNVSRIVSGDLSKDDDDVYRNNNNIVRMQLSGDVPLRLQLFRIITMIKIKVFLKCDINVDYRELTFMNEVHTITSISQNYNASTSVDHSNSTFNNCDIAIYI</sequence>
<comment type="subcellular location">
    <subcellularLocation>
        <location evidence="1">Membrane</location>
    </subcellularLocation>
</comment>
<proteinExistence type="predicted"/>
<evidence type="ECO:0000256" key="2">
    <source>
        <dbReference type="ARBA" id="ARBA00023136"/>
    </source>
</evidence>
<organism evidence="4 5">
    <name type="scientific">Acer yangbiense</name>
    <dbReference type="NCBI Taxonomy" id="1000413"/>
    <lineage>
        <taxon>Eukaryota</taxon>
        <taxon>Viridiplantae</taxon>
        <taxon>Streptophyta</taxon>
        <taxon>Embryophyta</taxon>
        <taxon>Tracheophyta</taxon>
        <taxon>Spermatophyta</taxon>
        <taxon>Magnoliopsida</taxon>
        <taxon>eudicotyledons</taxon>
        <taxon>Gunneridae</taxon>
        <taxon>Pentapetalae</taxon>
        <taxon>rosids</taxon>
        <taxon>malvids</taxon>
        <taxon>Sapindales</taxon>
        <taxon>Sapindaceae</taxon>
        <taxon>Hippocastanoideae</taxon>
        <taxon>Acereae</taxon>
        <taxon>Acer</taxon>
    </lineage>
</organism>
<dbReference type="InterPro" id="IPR044839">
    <property type="entry name" value="NDR1-like"/>
</dbReference>
<evidence type="ECO:0000313" key="5">
    <source>
        <dbReference type="Proteomes" id="UP000323000"/>
    </source>
</evidence>
<protein>
    <recommendedName>
        <fullName evidence="6">Late embryogenesis abundant protein LEA-2 subgroup domain-containing protein</fullName>
    </recommendedName>
</protein>
<accession>A0A5C7IFY4</accession>
<dbReference type="Proteomes" id="UP000323000">
    <property type="component" value="Chromosome 2"/>
</dbReference>
<dbReference type="AlphaFoldDB" id="A0A5C7IFY4"/>
<dbReference type="OrthoDB" id="748092at2759"/>
<keyword evidence="2 3" id="KW-0472">Membrane</keyword>
<dbReference type="GO" id="GO:0005886">
    <property type="term" value="C:plasma membrane"/>
    <property type="evidence" value="ECO:0007669"/>
    <property type="project" value="TreeGrafter"/>
</dbReference>